<dbReference type="GO" id="GO:0005524">
    <property type="term" value="F:ATP binding"/>
    <property type="evidence" value="ECO:0007669"/>
    <property type="project" value="InterPro"/>
</dbReference>
<dbReference type="EMBL" id="JABSWW010000001">
    <property type="protein sequence ID" value="NRT90971.1"/>
    <property type="molecule type" value="Genomic_DNA"/>
</dbReference>
<name>A0AAX0B744_CLOBE</name>
<dbReference type="PROSITE" id="PS00211">
    <property type="entry name" value="ABC_TRANSPORTER_1"/>
    <property type="match status" value="1"/>
</dbReference>
<dbReference type="SUPFAM" id="SSF52540">
    <property type="entry name" value="P-loop containing nucleoside triphosphate hydrolases"/>
    <property type="match status" value="1"/>
</dbReference>
<feature type="domain" description="ABC transporter" evidence="1">
    <location>
        <begin position="6"/>
        <end position="190"/>
    </location>
</feature>
<dbReference type="Gene3D" id="3.40.50.300">
    <property type="entry name" value="P-loop containing nucleotide triphosphate hydrolases"/>
    <property type="match status" value="1"/>
</dbReference>
<dbReference type="InterPro" id="IPR027417">
    <property type="entry name" value="P-loop_NTPase"/>
</dbReference>
<protein>
    <submittedName>
        <fullName evidence="2">ABC-type multidrug transport system fused ATPase/permease subunit</fullName>
    </submittedName>
</protein>
<dbReference type="GO" id="GO:0016887">
    <property type="term" value="F:ATP hydrolysis activity"/>
    <property type="evidence" value="ECO:0007669"/>
    <property type="project" value="InterPro"/>
</dbReference>
<dbReference type="Pfam" id="PF00005">
    <property type="entry name" value="ABC_tran"/>
    <property type="match status" value="1"/>
</dbReference>
<evidence type="ECO:0000313" key="3">
    <source>
        <dbReference type="Proteomes" id="UP001193748"/>
    </source>
</evidence>
<dbReference type="PANTHER" id="PTHR24221:SF436">
    <property type="entry name" value="LMO0107 PROTEIN"/>
    <property type="match status" value="1"/>
</dbReference>
<evidence type="ECO:0000313" key="2">
    <source>
        <dbReference type="EMBL" id="NRT90971.1"/>
    </source>
</evidence>
<dbReference type="PROSITE" id="PS50893">
    <property type="entry name" value="ABC_TRANSPORTER_2"/>
    <property type="match status" value="1"/>
</dbReference>
<sequence length="191" mass="21612">MINTITRFYDVNKGSVKIDGIDVREVTLDSLRREVGVLMQDPFIFKGTVIDNIRYGRPDATDEECIKAAKTIFADRCIDKMKDGFYQELEERGAGLSAGEKQLISFARIILKNPSVIILDEATSSIDTETENLIKEAMDVILKDKTAFIVAHRLSTIRNADRILYIDNNTIAEEGTHEELMKLKGLYYSLN</sequence>
<accession>A0AAX0B744</accession>
<dbReference type="InterPro" id="IPR039421">
    <property type="entry name" value="Type_1_exporter"/>
</dbReference>
<dbReference type="PANTHER" id="PTHR24221">
    <property type="entry name" value="ATP-BINDING CASSETTE SUB-FAMILY B"/>
    <property type="match status" value="1"/>
</dbReference>
<organism evidence="2 3">
    <name type="scientific">Clostridium beijerinckii</name>
    <name type="common">Clostridium MP</name>
    <dbReference type="NCBI Taxonomy" id="1520"/>
    <lineage>
        <taxon>Bacteria</taxon>
        <taxon>Bacillati</taxon>
        <taxon>Bacillota</taxon>
        <taxon>Clostridia</taxon>
        <taxon>Eubacteriales</taxon>
        <taxon>Clostridiaceae</taxon>
        <taxon>Clostridium</taxon>
    </lineage>
</organism>
<reference evidence="2" key="1">
    <citation type="submission" date="2020-05" db="EMBL/GenBank/DDBJ databases">
        <authorList>
            <person name="Brown S."/>
            <person name="Huntemann M."/>
            <person name="Clum A."/>
            <person name="Spunde A."/>
            <person name="Palaniappan K."/>
            <person name="Ritter S."/>
            <person name="Mikhailova N."/>
            <person name="Chen I.-M."/>
            <person name="Stamatis D."/>
            <person name="Reddy T."/>
            <person name="O'Malley R."/>
            <person name="Daum C."/>
            <person name="Shapiro N."/>
            <person name="Ivanova N."/>
            <person name="Kyrpides N."/>
            <person name="Woyke T."/>
        </authorList>
    </citation>
    <scope>NUCLEOTIDE SEQUENCE</scope>
    <source>
        <strain evidence="2">DJ080</strain>
    </source>
</reference>
<reference evidence="2" key="2">
    <citation type="journal article" date="2022" name="Nat. Biotechnol.">
        <title>Carbon-negative production of acetone and isopropanol by gas fermentation at industrial pilot scale.</title>
        <authorList>
            <person name="Liew F.E."/>
            <person name="Nogle R."/>
            <person name="Abdalla T."/>
            <person name="Rasor B.J."/>
            <person name="Canter C."/>
            <person name="Jensen R.O."/>
            <person name="Wang L."/>
            <person name="Strutz J."/>
            <person name="Chirania P."/>
            <person name="De Tissera S."/>
            <person name="Mueller A.P."/>
            <person name="Ruan Z."/>
            <person name="Gao A."/>
            <person name="Tran L."/>
            <person name="Engle N.L."/>
            <person name="Bromley J.C."/>
            <person name="Daniell J."/>
            <person name="Conrado R."/>
            <person name="Tschaplinski T.J."/>
            <person name="Giannone R.J."/>
            <person name="Hettich R.L."/>
            <person name="Karim A.S."/>
            <person name="Simpson S.D."/>
            <person name="Brown S.D."/>
            <person name="Leang C."/>
            <person name="Jewett M.C."/>
            <person name="Kopke M."/>
        </authorList>
    </citation>
    <scope>NUCLEOTIDE SEQUENCE</scope>
    <source>
        <strain evidence="2">DJ080</strain>
    </source>
</reference>
<dbReference type="GO" id="GO:0042626">
    <property type="term" value="F:ATPase-coupled transmembrane transporter activity"/>
    <property type="evidence" value="ECO:0007669"/>
    <property type="project" value="TreeGrafter"/>
</dbReference>
<dbReference type="Proteomes" id="UP001193748">
    <property type="component" value="Unassembled WGS sequence"/>
</dbReference>
<dbReference type="AlphaFoldDB" id="A0AAX0B744"/>
<evidence type="ECO:0000259" key="1">
    <source>
        <dbReference type="PROSITE" id="PS50893"/>
    </source>
</evidence>
<gene>
    <name evidence="2" type="ORF">B0H41_004650</name>
</gene>
<comment type="caution">
    <text evidence="2">The sequence shown here is derived from an EMBL/GenBank/DDBJ whole genome shotgun (WGS) entry which is preliminary data.</text>
</comment>
<proteinExistence type="predicted"/>
<dbReference type="InterPro" id="IPR017871">
    <property type="entry name" value="ABC_transporter-like_CS"/>
</dbReference>
<dbReference type="InterPro" id="IPR003439">
    <property type="entry name" value="ABC_transporter-like_ATP-bd"/>
</dbReference>